<gene>
    <name evidence="4" type="ORF">AVDCRST_MAG67-1514</name>
</gene>
<accession>A0A6J4SB47</accession>
<organism evidence="4">
    <name type="scientific">uncultured Solirubrobacteraceae bacterium</name>
    <dbReference type="NCBI Taxonomy" id="1162706"/>
    <lineage>
        <taxon>Bacteria</taxon>
        <taxon>Bacillati</taxon>
        <taxon>Actinomycetota</taxon>
        <taxon>Thermoleophilia</taxon>
        <taxon>Solirubrobacterales</taxon>
        <taxon>Solirubrobacteraceae</taxon>
        <taxon>environmental samples</taxon>
    </lineage>
</organism>
<feature type="compositionally biased region" description="Low complexity" evidence="2">
    <location>
        <begin position="1"/>
        <end position="15"/>
    </location>
</feature>
<dbReference type="PANTHER" id="PTHR43798">
    <property type="entry name" value="MONOACYLGLYCEROL LIPASE"/>
    <property type="match status" value="1"/>
</dbReference>
<dbReference type="AlphaFoldDB" id="A0A6J4SB47"/>
<dbReference type="InterPro" id="IPR000073">
    <property type="entry name" value="AB_hydrolase_1"/>
</dbReference>
<keyword evidence="1 4" id="KW-0378">Hydrolase</keyword>
<feature type="domain" description="AB hydrolase-1" evidence="3">
    <location>
        <begin position="78"/>
        <end position="305"/>
    </location>
</feature>
<dbReference type="PANTHER" id="PTHR43798:SF31">
    <property type="entry name" value="AB HYDROLASE SUPERFAMILY PROTEIN YCLE"/>
    <property type="match status" value="1"/>
</dbReference>
<dbReference type="PRINTS" id="PR00111">
    <property type="entry name" value="ABHYDROLASE"/>
</dbReference>
<dbReference type="EMBL" id="CADCVQ010000067">
    <property type="protein sequence ID" value="CAA9493708.1"/>
    <property type="molecule type" value="Genomic_DNA"/>
</dbReference>
<dbReference type="Gene3D" id="3.40.50.1820">
    <property type="entry name" value="alpha/beta hydrolase"/>
    <property type="match status" value="1"/>
</dbReference>
<dbReference type="InterPro" id="IPR029058">
    <property type="entry name" value="AB_hydrolase_fold"/>
</dbReference>
<proteinExistence type="predicted"/>
<dbReference type="Pfam" id="PF12697">
    <property type="entry name" value="Abhydrolase_6"/>
    <property type="match status" value="1"/>
</dbReference>
<reference evidence="4" key="1">
    <citation type="submission" date="2020-02" db="EMBL/GenBank/DDBJ databases">
        <authorList>
            <person name="Meier V. D."/>
        </authorList>
    </citation>
    <scope>NUCLEOTIDE SEQUENCE</scope>
    <source>
        <strain evidence="4">AVDCRST_MAG67</strain>
    </source>
</reference>
<dbReference type="EC" id="3.1.1.24" evidence="4"/>
<evidence type="ECO:0000256" key="1">
    <source>
        <dbReference type="ARBA" id="ARBA00022801"/>
    </source>
</evidence>
<sequence>MPAGPRARASARARAQLTPGVMSPSTREGPTTRASASIPRDAEVRRRAGRVGAMSSDEIAELDGARFAWWSDGDGPALVLVHAGVADARMWEPLLPALAASHRVIRYDMRGFGRTRSQRGTFAPARDLAQLLDAVGVAQAHVVGASFGGLVALELAVTEPARVASLVLLAPALPDIEPSPQLLAFAEAEEQAIAVGRIDDAVEINVRMWASASTPETRSLVAEMQRTAFELQLREDAEFEDLEPPVSERLSTIGAPTTIAVGDRDVRDFVEIAQRLQRELPHATLQRIADAGHLLALDQPAAAAELILRHVAR</sequence>
<evidence type="ECO:0000256" key="2">
    <source>
        <dbReference type="SAM" id="MobiDB-lite"/>
    </source>
</evidence>
<feature type="region of interest" description="Disordered" evidence="2">
    <location>
        <begin position="1"/>
        <end position="44"/>
    </location>
</feature>
<evidence type="ECO:0000313" key="4">
    <source>
        <dbReference type="EMBL" id="CAA9493708.1"/>
    </source>
</evidence>
<dbReference type="GO" id="GO:0016020">
    <property type="term" value="C:membrane"/>
    <property type="evidence" value="ECO:0007669"/>
    <property type="project" value="TreeGrafter"/>
</dbReference>
<name>A0A6J4SB47_9ACTN</name>
<dbReference type="SUPFAM" id="SSF53474">
    <property type="entry name" value="alpha/beta-Hydrolases"/>
    <property type="match status" value="1"/>
</dbReference>
<dbReference type="GO" id="GO:0047570">
    <property type="term" value="F:3-oxoadipate enol-lactonase activity"/>
    <property type="evidence" value="ECO:0007669"/>
    <property type="project" value="UniProtKB-EC"/>
</dbReference>
<evidence type="ECO:0000259" key="3">
    <source>
        <dbReference type="Pfam" id="PF12697"/>
    </source>
</evidence>
<protein>
    <submittedName>
        <fullName evidence="4">Beta-ketoadipate enol-lactone hydrolase</fullName>
        <ecNumber evidence="4">3.1.1.24</ecNumber>
    </submittedName>
</protein>
<dbReference type="InterPro" id="IPR050266">
    <property type="entry name" value="AB_hydrolase_sf"/>
</dbReference>
<feature type="compositionally biased region" description="Polar residues" evidence="2">
    <location>
        <begin position="23"/>
        <end position="35"/>
    </location>
</feature>